<gene>
    <name evidence="3" type="ORF">CH362_15250</name>
</gene>
<dbReference type="SUPFAM" id="SSF56436">
    <property type="entry name" value="C-type lectin-like"/>
    <property type="match status" value="1"/>
</dbReference>
<dbReference type="InterPro" id="IPR016187">
    <property type="entry name" value="CTDL_fold"/>
</dbReference>
<dbReference type="InterPro" id="IPR016186">
    <property type="entry name" value="C-type_lectin-like/link_sf"/>
</dbReference>
<feature type="domain" description="DUF1554" evidence="2">
    <location>
        <begin position="160"/>
        <end position="286"/>
    </location>
</feature>
<dbReference type="InterPro" id="IPR011448">
    <property type="entry name" value="DUF1554"/>
</dbReference>
<feature type="signal peptide" evidence="1">
    <location>
        <begin position="1"/>
        <end position="21"/>
    </location>
</feature>
<dbReference type="AlphaFoldDB" id="A0A2M9Y997"/>
<proteinExistence type="predicted"/>
<protein>
    <recommendedName>
        <fullName evidence="2">DUF1554 domain-containing protein</fullName>
    </recommendedName>
</protein>
<dbReference type="OrthoDB" id="324949at2"/>
<keyword evidence="4" id="KW-1185">Reference proteome</keyword>
<evidence type="ECO:0000313" key="4">
    <source>
        <dbReference type="Proteomes" id="UP000231926"/>
    </source>
</evidence>
<dbReference type="Gene3D" id="3.10.100.10">
    <property type="entry name" value="Mannose-Binding Protein A, subunit A"/>
    <property type="match status" value="1"/>
</dbReference>
<comment type="caution">
    <text evidence="3">The sequence shown here is derived from an EMBL/GenBank/DDBJ whole genome shotgun (WGS) entry which is preliminary data.</text>
</comment>
<organism evidence="3 4">
    <name type="scientific">Leptospira saintgironsiae</name>
    <dbReference type="NCBI Taxonomy" id="2023183"/>
    <lineage>
        <taxon>Bacteria</taxon>
        <taxon>Pseudomonadati</taxon>
        <taxon>Spirochaetota</taxon>
        <taxon>Spirochaetia</taxon>
        <taxon>Leptospirales</taxon>
        <taxon>Leptospiraceae</taxon>
        <taxon>Leptospira</taxon>
    </lineage>
</organism>
<evidence type="ECO:0000256" key="1">
    <source>
        <dbReference type="SAM" id="SignalP"/>
    </source>
</evidence>
<dbReference type="Proteomes" id="UP000231926">
    <property type="component" value="Unassembled WGS sequence"/>
</dbReference>
<keyword evidence="1" id="KW-0732">Signal</keyword>
<dbReference type="RefSeq" id="WP_100711194.1">
    <property type="nucleotide sequence ID" value="NZ_NPDR01000007.1"/>
</dbReference>
<dbReference type="EMBL" id="NPDR01000007">
    <property type="protein sequence ID" value="PJZ48147.1"/>
    <property type="molecule type" value="Genomic_DNA"/>
</dbReference>
<dbReference type="Pfam" id="PF07588">
    <property type="entry name" value="DUF1554"/>
    <property type="match status" value="1"/>
</dbReference>
<evidence type="ECO:0000313" key="3">
    <source>
        <dbReference type="EMBL" id="PJZ48147.1"/>
    </source>
</evidence>
<name>A0A2M9Y997_9LEPT</name>
<feature type="chain" id="PRO_5014799805" description="DUF1554 domain-containing protein" evidence="1">
    <location>
        <begin position="22"/>
        <end position="313"/>
    </location>
</feature>
<accession>A0A2M9Y997</accession>
<reference evidence="3 4" key="1">
    <citation type="submission" date="2017-07" db="EMBL/GenBank/DDBJ databases">
        <title>Leptospira spp. isolated from tropical soils.</title>
        <authorList>
            <person name="Thibeaux R."/>
            <person name="Iraola G."/>
            <person name="Ferres I."/>
            <person name="Bierque E."/>
            <person name="Girault D."/>
            <person name="Soupe-Gilbert M.-E."/>
            <person name="Picardeau M."/>
            <person name="Goarant C."/>
        </authorList>
    </citation>
    <scope>NUCLEOTIDE SEQUENCE [LARGE SCALE GENOMIC DNA]</scope>
    <source>
        <strain evidence="3 4">FH4-C-A2</strain>
    </source>
</reference>
<sequence>MCTKQVSLFFAICFSVFYLSCAIKSENSGDPSTKEYYENAIVNCLINGCDKEIIITGGNSLPEGGSLVLSVSLAHKPDATSVTYSFSSSNPAIASVSPSSLIFTPSDYNISQTLTITGSSDNSDSTDNSIVISILTPSSETIPYPILQKDNDKFLFATNATYAGNFGSGGFADFICQSEADSLNASGLPSGTYKTFAVAGTWRRAIPSKIDWVLKPNKEYIDFAGGTFVKAFDTDSTALFVFGTGSGISATAAGYWTGLQTDWSTESTCQGWTSNSGSDQGNFASSLDPNVGGISAGTPDFCNLAKSVVCVQQ</sequence>
<evidence type="ECO:0000259" key="2">
    <source>
        <dbReference type="Pfam" id="PF07588"/>
    </source>
</evidence>